<evidence type="ECO:0000313" key="1">
    <source>
        <dbReference type="EMBL" id="AIQ14914.1"/>
    </source>
</evidence>
<keyword evidence="2" id="KW-1185">Reference proteome</keyword>
<dbReference type="STRING" id="44251.PDUR_25790"/>
<protein>
    <submittedName>
        <fullName evidence="1">Uncharacterized protein</fullName>
    </submittedName>
</protein>
<gene>
    <name evidence="1" type="ORF">PDUR_25790</name>
</gene>
<evidence type="ECO:0000313" key="2">
    <source>
        <dbReference type="Proteomes" id="UP000029409"/>
    </source>
</evidence>
<reference evidence="1 2" key="1">
    <citation type="submission" date="2014-08" db="EMBL/GenBank/DDBJ databases">
        <title>Comparative genomics of the Paenibacillus odorifer group.</title>
        <authorList>
            <person name="den Bakker H.C."/>
            <person name="Tsai Y.-C."/>
            <person name="Martin N."/>
            <person name="Korlach J."/>
            <person name="Wiedmann M."/>
        </authorList>
    </citation>
    <scope>NUCLEOTIDE SEQUENCE [LARGE SCALE GENOMIC DNA]</scope>
    <source>
        <strain evidence="1 2">DSM 1735</strain>
    </source>
</reference>
<sequence length="121" mass="14074">MVNFQLKTPLHPLLKPPLKPSLSGWVILKRHIVHPYELQIREVLDKVLPDAYDSIENFEKSPLEIGMSLLKILIEYACKGQNIAVITLARDRIKKIPLKWLTQLKGRHKPFLTIIEFDEKL</sequence>
<organism evidence="1 2">
    <name type="scientific">Paenibacillus durus</name>
    <name type="common">Paenibacillus azotofixans</name>
    <dbReference type="NCBI Taxonomy" id="44251"/>
    <lineage>
        <taxon>Bacteria</taxon>
        <taxon>Bacillati</taxon>
        <taxon>Bacillota</taxon>
        <taxon>Bacilli</taxon>
        <taxon>Bacillales</taxon>
        <taxon>Paenibacillaceae</taxon>
        <taxon>Paenibacillus</taxon>
    </lineage>
</organism>
<dbReference type="AlphaFoldDB" id="A0A089J164"/>
<dbReference type="eggNOG" id="ENOG5033E73">
    <property type="taxonomic scope" value="Bacteria"/>
</dbReference>
<name>A0A089J164_PAEDU</name>
<accession>A0A089J164</accession>
<dbReference type="EMBL" id="CP009288">
    <property type="protein sequence ID" value="AIQ14914.1"/>
    <property type="molecule type" value="Genomic_DNA"/>
</dbReference>
<dbReference type="Proteomes" id="UP000029409">
    <property type="component" value="Chromosome"/>
</dbReference>
<proteinExistence type="predicted"/>
<dbReference type="KEGG" id="pdu:PDUR_25790"/>